<evidence type="ECO:0008006" key="10">
    <source>
        <dbReference type="Google" id="ProtNLM"/>
    </source>
</evidence>
<dbReference type="Pfam" id="PF11807">
    <property type="entry name" value="UstYa"/>
    <property type="match status" value="1"/>
</dbReference>
<evidence type="ECO:0000313" key="9">
    <source>
        <dbReference type="Proteomes" id="UP001321760"/>
    </source>
</evidence>
<sequence>DGESNASYAGKPTQGRDAAWTELLQYSDVRLTAEELDNLDPTRKFEGVKLPDGGYLGTLTVFHELHCVKHLRHFLYASHYFPDLTPDQIEARRIHLEHCIDLLRAGVMCRGDVAPLTMRWGHTQPKPLANFSSAHRCVNWESINDWARRRTVARLFEPGYLRHPILGDVFSSPGEALAALIGAVKDP</sequence>
<comment type="subcellular location">
    <subcellularLocation>
        <location evidence="1">Membrane</location>
        <topology evidence="1">Single-pass membrane protein</topology>
    </subcellularLocation>
</comment>
<evidence type="ECO:0000256" key="3">
    <source>
        <dbReference type="ARBA" id="ARBA00022989"/>
    </source>
</evidence>
<evidence type="ECO:0000256" key="4">
    <source>
        <dbReference type="ARBA" id="ARBA00023026"/>
    </source>
</evidence>
<evidence type="ECO:0000256" key="2">
    <source>
        <dbReference type="ARBA" id="ARBA00022692"/>
    </source>
</evidence>
<dbReference type="GO" id="GO:0043386">
    <property type="term" value="P:mycotoxin biosynthetic process"/>
    <property type="evidence" value="ECO:0007669"/>
    <property type="project" value="InterPro"/>
</dbReference>
<accession>A0AAV9GCB5</accession>
<organism evidence="8 9">
    <name type="scientific">Podospora aff. communis PSN243</name>
    <dbReference type="NCBI Taxonomy" id="3040156"/>
    <lineage>
        <taxon>Eukaryota</taxon>
        <taxon>Fungi</taxon>
        <taxon>Dikarya</taxon>
        <taxon>Ascomycota</taxon>
        <taxon>Pezizomycotina</taxon>
        <taxon>Sordariomycetes</taxon>
        <taxon>Sordariomycetidae</taxon>
        <taxon>Sordariales</taxon>
        <taxon>Podosporaceae</taxon>
        <taxon>Podospora</taxon>
    </lineage>
</organism>
<feature type="non-terminal residue" evidence="8">
    <location>
        <position position="1"/>
    </location>
</feature>
<dbReference type="PANTHER" id="PTHR33365">
    <property type="entry name" value="YALI0B05434P"/>
    <property type="match status" value="1"/>
</dbReference>
<evidence type="ECO:0000256" key="5">
    <source>
        <dbReference type="ARBA" id="ARBA00023136"/>
    </source>
</evidence>
<name>A0AAV9GCB5_9PEZI</name>
<reference evidence="8" key="2">
    <citation type="submission" date="2023-05" db="EMBL/GenBank/DDBJ databases">
        <authorList>
            <consortium name="Lawrence Berkeley National Laboratory"/>
            <person name="Steindorff A."/>
            <person name="Hensen N."/>
            <person name="Bonometti L."/>
            <person name="Westerberg I."/>
            <person name="Brannstrom I.O."/>
            <person name="Guillou S."/>
            <person name="Cros-Aarteil S."/>
            <person name="Calhoun S."/>
            <person name="Haridas S."/>
            <person name="Kuo A."/>
            <person name="Mondo S."/>
            <person name="Pangilinan J."/>
            <person name="Riley R."/>
            <person name="Labutti K."/>
            <person name="Andreopoulos B."/>
            <person name="Lipzen A."/>
            <person name="Chen C."/>
            <person name="Yanf M."/>
            <person name="Daum C."/>
            <person name="Ng V."/>
            <person name="Clum A."/>
            <person name="Ohm R."/>
            <person name="Martin F."/>
            <person name="Silar P."/>
            <person name="Natvig D."/>
            <person name="Lalanne C."/>
            <person name="Gautier V."/>
            <person name="Ament-Velasquez S.L."/>
            <person name="Kruys A."/>
            <person name="Hutchinson M.I."/>
            <person name="Powell A.J."/>
            <person name="Barry K."/>
            <person name="Miller A.N."/>
            <person name="Grigoriev I.V."/>
            <person name="Debuchy R."/>
            <person name="Gladieux P."/>
            <person name="Thoren M.H."/>
            <person name="Johannesson H."/>
        </authorList>
    </citation>
    <scope>NUCLEOTIDE SEQUENCE</scope>
    <source>
        <strain evidence="8">PSN243</strain>
    </source>
</reference>
<gene>
    <name evidence="8" type="ORF">QBC34DRAFT_306978</name>
</gene>
<keyword evidence="5" id="KW-0472">Membrane</keyword>
<reference evidence="8" key="1">
    <citation type="journal article" date="2023" name="Mol. Phylogenet. Evol.">
        <title>Genome-scale phylogeny and comparative genomics of the fungal order Sordariales.</title>
        <authorList>
            <person name="Hensen N."/>
            <person name="Bonometti L."/>
            <person name="Westerberg I."/>
            <person name="Brannstrom I.O."/>
            <person name="Guillou S."/>
            <person name="Cros-Aarteil S."/>
            <person name="Calhoun S."/>
            <person name="Haridas S."/>
            <person name="Kuo A."/>
            <person name="Mondo S."/>
            <person name="Pangilinan J."/>
            <person name="Riley R."/>
            <person name="LaButti K."/>
            <person name="Andreopoulos B."/>
            <person name="Lipzen A."/>
            <person name="Chen C."/>
            <person name="Yan M."/>
            <person name="Daum C."/>
            <person name="Ng V."/>
            <person name="Clum A."/>
            <person name="Steindorff A."/>
            <person name="Ohm R.A."/>
            <person name="Martin F."/>
            <person name="Silar P."/>
            <person name="Natvig D.O."/>
            <person name="Lalanne C."/>
            <person name="Gautier V."/>
            <person name="Ament-Velasquez S.L."/>
            <person name="Kruys A."/>
            <person name="Hutchinson M.I."/>
            <person name="Powell A.J."/>
            <person name="Barry K."/>
            <person name="Miller A.N."/>
            <person name="Grigoriev I.V."/>
            <person name="Debuchy R."/>
            <person name="Gladieux P."/>
            <person name="Hiltunen Thoren M."/>
            <person name="Johannesson H."/>
        </authorList>
    </citation>
    <scope>NUCLEOTIDE SEQUENCE</scope>
    <source>
        <strain evidence="8">PSN243</strain>
    </source>
</reference>
<evidence type="ECO:0000256" key="6">
    <source>
        <dbReference type="ARBA" id="ARBA00023180"/>
    </source>
</evidence>
<comment type="caution">
    <text evidence="8">The sequence shown here is derived from an EMBL/GenBank/DDBJ whole genome shotgun (WGS) entry which is preliminary data.</text>
</comment>
<protein>
    <recommendedName>
        <fullName evidence="10">Tat pathway signal sequence</fullName>
    </recommendedName>
</protein>
<keyword evidence="2" id="KW-0812">Transmembrane</keyword>
<proteinExistence type="inferred from homology"/>
<dbReference type="GO" id="GO:0016020">
    <property type="term" value="C:membrane"/>
    <property type="evidence" value="ECO:0007669"/>
    <property type="project" value="UniProtKB-SubCell"/>
</dbReference>
<comment type="similarity">
    <text evidence="7">Belongs to the ustYa family.</text>
</comment>
<dbReference type="Proteomes" id="UP001321760">
    <property type="component" value="Unassembled WGS sequence"/>
</dbReference>
<dbReference type="EMBL" id="MU865966">
    <property type="protein sequence ID" value="KAK4445306.1"/>
    <property type="molecule type" value="Genomic_DNA"/>
</dbReference>
<evidence type="ECO:0000256" key="7">
    <source>
        <dbReference type="ARBA" id="ARBA00035112"/>
    </source>
</evidence>
<keyword evidence="9" id="KW-1185">Reference proteome</keyword>
<evidence type="ECO:0000313" key="8">
    <source>
        <dbReference type="EMBL" id="KAK4445306.1"/>
    </source>
</evidence>
<keyword evidence="4" id="KW-0843">Virulence</keyword>
<evidence type="ECO:0000256" key="1">
    <source>
        <dbReference type="ARBA" id="ARBA00004167"/>
    </source>
</evidence>
<dbReference type="PANTHER" id="PTHR33365:SF7">
    <property type="entry name" value="TAT PATHWAY SIGNAL SEQUENCE"/>
    <property type="match status" value="1"/>
</dbReference>
<dbReference type="AlphaFoldDB" id="A0AAV9GCB5"/>
<keyword evidence="6" id="KW-0325">Glycoprotein</keyword>
<keyword evidence="3" id="KW-1133">Transmembrane helix</keyword>
<dbReference type="InterPro" id="IPR021765">
    <property type="entry name" value="UstYa-like"/>
</dbReference>